<evidence type="ECO:0000256" key="5">
    <source>
        <dbReference type="ARBA" id="ARBA00023136"/>
    </source>
</evidence>
<gene>
    <name evidence="12" type="ORF">H4O21_04850</name>
</gene>
<keyword evidence="7" id="KW-0175">Coiled coil</keyword>
<feature type="signal peptide" evidence="10">
    <location>
        <begin position="1"/>
        <end position="31"/>
    </location>
</feature>
<evidence type="ECO:0000259" key="11">
    <source>
        <dbReference type="Pfam" id="PF01618"/>
    </source>
</evidence>
<keyword evidence="3 9" id="KW-0812">Transmembrane</keyword>
<name>A0A839IN52_9GAMM</name>
<evidence type="ECO:0000313" key="13">
    <source>
        <dbReference type="Proteomes" id="UP000565262"/>
    </source>
</evidence>
<proteinExistence type="inferred from homology"/>
<comment type="subcellular location">
    <subcellularLocation>
        <location evidence="1">Cell membrane</location>
        <topology evidence="1">Multi-pass membrane protein</topology>
    </subcellularLocation>
    <subcellularLocation>
        <location evidence="6">Membrane</location>
        <topology evidence="6">Multi-pass membrane protein</topology>
    </subcellularLocation>
</comment>
<dbReference type="EMBL" id="JACJFM010000004">
    <property type="protein sequence ID" value="MBB1485942.1"/>
    <property type="molecule type" value="Genomic_DNA"/>
</dbReference>
<keyword evidence="6" id="KW-0653">Protein transport</keyword>
<keyword evidence="6" id="KW-0813">Transport</keyword>
<dbReference type="GO" id="GO:0005886">
    <property type="term" value="C:plasma membrane"/>
    <property type="evidence" value="ECO:0007669"/>
    <property type="project" value="UniProtKB-SubCell"/>
</dbReference>
<keyword evidence="5 9" id="KW-0472">Membrane</keyword>
<evidence type="ECO:0000313" key="12">
    <source>
        <dbReference type="EMBL" id="MBB1485942.1"/>
    </source>
</evidence>
<protein>
    <submittedName>
        <fullName evidence="12">MotA/TolQ/ExbB proton channel family protein</fullName>
    </submittedName>
</protein>
<feature type="compositionally biased region" description="Polar residues" evidence="8">
    <location>
        <begin position="447"/>
        <end position="474"/>
    </location>
</feature>
<evidence type="ECO:0000256" key="8">
    <source>
        <dbReference type="SAM" id="MobiDB-lite"/>
    </source>
</evidence>
<dbReference type="Proteomes" id="UP000565262">
    <property type="component" value="Unassembled WGS sequence"/>
</dbReference>
<feature type="coiled-coil region" evidence="7">
    <location>
        <begin position="29"/>
        <end position="106"/>
    </location>
</feature>
<dbReference type="InterPro" id="IPR017270">
    <property type="entry name" value="MotA/TolQ/ExbB-rel"/>
</dbReference>
<feature type="domain" description="MotA/TolQ/ExbB proton channel" evidence="11">
    <location>
        <begin position="332"/>
        <end position="437"/>
    </location>
</feature>
<accession>A0A839IN52</accession>
<dbReference type="InterPro" id="IPR050790">
    <property type="entry name" value="ExbB/TolQ_transport"/>
</dbReference>
<evidence type="ECO:0000256" key="7">
    <source>
        <dbReference type="SAM" id="Coils"/>
    </source>
</evidence>
<sequence>MKTLMLSGRKILASVICTAGLALFPIQTASAQEQNLDSLLNEVRAFTQEDRQEDRARLNSFTQDKAEQQKLLNQARNRLKQSEDEQNRLKSLFDTQEDQLAELETLLKQRTGQLGEVFGVVKEQSAELKELLNQSLVNAQFPGRQDTLAFASDKAIPGMDKLETLWFQLQHEMTHSGKIARFDTQVAGIDGQFSSQNVLRIGGFNAVNSDGQYLQWNPVQQQLSVLAGQPKLQNQSDARAFYTGQGDHVLTDISNGQLLALIGQKPTLEDQIHKGGYVGYIILALGVLGLLTATIRLLALSITRLKIRKQLKNPEPQANNPLGRILLACQGRYSLEQLNNRLDEALLKELPYLESGQSILKLLAAAAPLLGLLGTVTGMIGTFQSITLFGTSDPKLMAGGISQALITTVFGLIVAIPMLFCHGMLSSQSRSLLMILQEKSLAQLNMISGSDSTSGQSHQNQQSRKSLEQNTQKQGEGAGEAVV</sequence>
<feature type="transmembrane region" description="Helical" evidence="9">
    <location>
        <begin position="362"/>
        <end position="384"/>
    </location>
</feature>
<organism evidence="12 13">
    <name type="scientific">Oceanospirillum sediminis</name>
    <dbReference type="NCBI Taxonomy" id="2760088"/>
    <lineage>
        <taxon>Bacteria</taxon>
        <taxon>Pseudomonadati</taxon>
        <taxon>Pseudomonadota</taxon>
        <taxon>Gammaproteobacteria</taxon>
        <taxon>Oceanospirillales</taxon>
        <taxon>Oceanospirillaceae</taxon>
        <taxon>Oceanospirillum</taxon>
    </lineage>
</organism>
<dbReference type="GO" id="GO:0017038">
    <property type="term" value="P:protein import"/>
    <property type="evidence" value="ECO:0007669"/>
    <property type="project" value="TreeGrafter"/>
</dbReference>
<evidence type="ECO:0000256" key="3">
    <source>
        <dbReference type="ARBA" id="ARBA00022692"/>
    </source>
</evidence>
<feature type="chain" id="PRO_5032778598" evidence="10">
    <location>
        <begin position="32"/>
        <end position="483"/>
    </location>
</feature>
<evidence type="ECO:0000256" key="9">
    <source>
        <dbReference type="SAM" id="Phobius"/>
    </source>
</evidence>
<dbReference type="InterPro" id="IPR002898">
    <property type="entry name" value="MotA_ExbB_proton_chnl"/>
</dbReference>
<dbReference type="PANTHER" id="PTHR30625">
    <property type="entry name" value="PROTEIN TOLQ"/>
    <property type="match status" value="1"/>
</dbReference>
<feature type="transmembrane region" description="Helical" evidence="9">
    <location>
        <begin position="277"/>
        <end position="299"/>
    </location>
</feature>
<evidence type="ECO:0000256" key="4">
    <source>
        <dbReference type="ARBA" id="ARBA00022989"/>
    </source>
</evidence>
<evidence type="ECO:0000256" key="6">
    <source>
        <dbReference type="RuleBase" id="RU004057"/>
    </source>
</evidence>
<keyword evidence="13" id="KW-1185">Reference proteome</keyword>
<keyword evidence="2" id="KW-1003">Cell membrane</keyword>
<comment type="caution">
    <text evidence="12">The sequence shown here is derived from an EMBL/GenBank/DDBJ whole genome shotgun (WGS) entry which is preliminary data.</text>
</comment>
<dbReference type="PANTHER" id="PTHR30625:SF11">
    <property type="entry name" value="MOTA_TOLQ_EXBB PROTON CHANNEL DOMAIN-CONTAINING PROTEIN"/>
    <property type="match status" value="1"/>
</dbReference>
<comment type="similarity">
    <text evidence="6">Belongs to the exbB/tolQ family.</text>
</comment>
<evidence type="ECO:0000256" key="2">
    <source>
        <dbReference type="ARBA" id="ARBA00022475"/>
    </source>
</evidence>
<keyword evidence="4 9" id="KW-1133">Transmembrane helix</keyword>
<reference evidence="12 13" key="1">
    <citation type="submission" date="2020-08" db="EMBL/GenBank/DDBJ databases">
        <title>Oceanospirillum sp. nov. isolated from marine sediment.</title>
        <authorList>
            <person name="Ji X."/>
        </authorList>
    </citation>
    <scope>NUCLEOTIDE SEQUENCE [LARGE SCALE GENOMIC DNA]</scope>
    <source>
        <strain evidence="12 13">D5</strain>
    </source>
</reference>
<evidence type="ECO:0000256" key="10">
    <source>
        <dbReference type="SAM" id="SignalP"/>
    </source>
</evidence>
<dbReference type="RefSeq" id="WP_182807726.1">
    <property type="nucleotide sequence ID" value="NZ_JACJFM010000004.1"/>
</dbReference>
<dbReference type="PIRSF" id="PIRSF037714">
    <property type="entry name" value="TolR"/>
    <property type="match status" value="1"/>
</dbReference>
<evidence type="ECO:0000256" key="1">
    <source>
        <dbReference type="ARBA" id="ARBA00004651"/>
    </source>
</evidence>
<feature type="transmembrane region" description="Helical" evidence="9">
    <location>
        <begin position="404"/>
        <end position="425"/>
    </location>
</feature>
<feature type="region of interest" description="Disordered" evidence="8">
    <location>
        <begin position="447"/>
        <end position="483"/>
    </location>
</feature>
<keyword evidence="10" id="KW-0732">Signal</keyword>
<dbReference type="Pfam" id="PF01618">
    <property type="entry name" value="MotA_ExbB"/>
    <property type="match status" value="1"/>
</dbReference>
<dbReference type="AlphaFoldDB" id="A0A839IN52"/>